<feature type="compositionally biased region" description="Basic and acidic residues" evidence="1">
    <location>
        <begin position="1"/>
        <end position="10"/>
    </location>
</feature>
<proteinExistence type="predicted"/>
<gene>
    <name evidence="2" type="ORF">BOW51_05315</name>
</gene>
<protein>
    <submittedName>
        <fullName evidence="2">Uncharacterized protein</fullName>
    </submittedName>
</protein>
<comment type="caution">
    <text evidence="2">The sequence shown here is derived from an EMBL/GenBank/DDBJ whole genome shotgun (WGS) entry which is preliminary data.</text>
</comment>
<evidence type="ECO:0000313" key="2">
    <source>
        <dbReference type="EMBL" id="OOZ36807.1"/>
    </source>
</evidence>
<dbReference type="RefSeq" id="WP_078486510.1">
    <property type="nucleotide sequence ID" value="NZ_MPRJ01000025.1"/>
</dbReference>
<organism evidence="2 3">
    <name type="scientific">Solemya velesiana gill symbiont</name>
    <dbReference type="NCBI Taxonomy" id="1918948"/>
    <lineage>
        <taxon>Bacteria</taxon>
        <taxon>Pseudomonadati</taxon>
        <taxon>Pseudomonadota</taxon>
        <taxon>Gammaproteobacteria</taxon>
        <taxon>sulfur-oxidizing symbionts</taxon>
    </lineage>
</organism>
<evidence type="ECO:0000313" key="3">
    <source>
        <dbReference type="Proteomes" id="UP000190896"/>
    </source>
</evidence>
<evidence type="ECO:0000256" key="1">
    <source>
        <dbReference type="SAM" id="MobiDB-lite"/>
    </source>
</evidence>
<keyword evidence="3" id="KW-1185">Reference proteome</keyword>
<dbReference type="Proteomes" id="UP000190896">
    <property type="component" value="Unassembled WGS sequence"/>
</dbReference>
<sequence>MTDENRKDSNGKSSHPFSVDEQGIPILNDVVDDWQPGRTDNDLADQSREPADHAELRKTVRDRLKDELEEELGQLIEQAVEQTLSSVMADFHAVAKKKLSRLVKKRSSELLEQILDSELKRNG</sequence>
<feature type="compositionally biased region" description="Basic and acidic residues" evidence="1">
    <location>
        <begin position="39"/>
        <end position="58"/>
    </location>
</feature>
<name>A0A1T2KVC9_9GAMM</name>
<reference evidence="2 3" key="1">
    <citation type="submission" date="2016-11" db="EMBL/GenBank/DDBJ databases">
        <title>Mixed transmission modes and dynamic genome evolution in an obligate animal-bacterial symbiosis.</title>
        <authorList>
            <person name="Russell S.L."/>
            <person name="Corbett-Detig R.B."/>
            <person name="Cavanaugh C.M."/>
        </authorList>
    </citation>
    <scope>NUCLEOTIDE SEQUENCE [LARGE SCALE GENOMIC DNA]</scope>
    <source>
        <strain evidence="2">Se-Cadez</strain>
    </source>
</reference>
<feature type="region of interest" description="Disordered" evidence="1">
    <location>
        <begin position="1"/>
        <end position="58"/>
    </location>
</feature>
<dbReference type="AlphaFoldDB" id="A0A1T2KVC9"/>
<accession>A0A1T2KVC9</accession>
<dbReference type="EMBL" id="MPRJ01000025">
    <property type="protein sequence ID" value="OOZ36807.1"/>
    <property type="molecule type" value="Genomic_DNA"/>
</dbReference>